<reference evidence="1" key="1">
    <citation type="submission" date="2025-05" db="UniProtKB">
        <authorList>
            <consortium name="EnsemblMetazoa"/>
        </authorList>
    </citation>
    <scope>IDENTIFICATION</scope>
</reference>
<accession>A0ABM5KZ43</accession>
<sequence length="144" mass="16283">MHIQHCRSAKNQTTLKDMAIFKGGSSQRQQAAIKEAELHLAAFITEHNLSYNVMEHLPALMKNFCKDPEVVKKIKCGRTKCASLVKNVIGRGNEEEICRILSGSKFSLIIDESTDRSCTQYLCLVCRYRHNNRGGSITPMQQIQ</sequence>
<dbReference type="GeneID" id="114328932"/>
<dbReference type="EnsemblMetazoa" id="XM_050659502.1">
    <property type="protein sequence ID" value="XP_050515459.1"/>
    <property type="gene ID" value="LOC114328932"/>
</dbReference>
<protein>
    <recommendedName>
        <fullName evidence="3">DUF4371 domain-containing protein</fullName>
    </recommendedName>
</protein>
<proteinExistence type="predicted"/>
<evidence type="ECO:0008006" key="3">
    <source>
        <dbReference type="Google" id="ProtNLM"/>
    </source>
</evidence>
<name>A0ABM5KZ43_DIAVI</name>
<keyword evidence="2" id="KW-1185">Reference proteome</keyword>
<organism evidence="1 2">
    <name type="scientific">Diabrotica virgifera virgifera</name>
    <name type="common">western corn rootworm</name>
    <dbReference type="NCBI Taxonomy" id="50390"/>
    <lineage>
        <taxon>Eukaryota</taxon>
        <taxon>Metazoa</taxon>
        <taxon>Ecdysozoa</taxon>
        <taxon>Arthropoda</taxon>
        <taxon>Hexapoda</taxon>
        <taxon>Insecta</taxon>
        <taxon>Pterygota</taxon>
        <taxon>Neoptera</taxon>
        <taxon>Endopterygota</taxon>
        <taxon>Coleoptera</taxon>
        <taxon>Polyphaga</taxon>
        <taxon>Cucujiformia</taxon>
        <taxon>Chrysomeloidea</taxon>
        <taxon>Chrysomelidae</taxon>
        <taxon>Galerucinae</taxon>
        <taxon>Diabroticina</taxon>
        <taxon>Diabroticites</taxon>
        <taxon>Diabrotica</taxon>
    </lineage>
</organism>
<dbReference type="PANTHER" id="PTHR37162:SF1">
    <property type="entry name" value="BED-TYPE DOMAIN-CONTAINING PROTEIN"/>
    <property type="match status" value="1"/>
</dbReference>
<dbReference type="RefSeq" id="XP_050515459.1">
    <property type="nucleotide sequence ID" value="XM_050659502.1"/>
</dbReference>
<dbReference type="PANTHER" id="PTHR37162">
    <property type="entry name" value="HAT FAMILY DIMERISATION DOMAINCONTAINING PROTEIN-RELATED"/>
    <property type="match status" value="1"/>
</dbReference>
<evidence type="ECO:0000313" key="1">
    <source>
        <dbReference type="EnsemblMetazoa" id="XP_050515459.1"/>
    </source>
</evidence>
<evidence type="ECO:0000313" key="2">
    <source>
        <dbReference type="Proteomes" id="UP001652700"/>
    </source>
</evidence>
<dbReference type="Proteomes" id="UP001652700">
    <property type="component" value="Unplaced"/>
</dbReference>